<dbReference type="GO" id="GO:0009423">
    <property type="term" value="P:chorismate biosynthetic process"/>
    <property type="evidence" value="ECO:0007669"/>
    <property type="project" value="UniProtKB-UniRule"/>
</dbReference>
<reference evidence="10 11" key="1">
    <citation type="journal article" date="2019" name="Nat. Microbiol.">
        <title>Mediterranean grassland soil C-N compound turnover is dependent on rainfall and depth, and is mediated by genomically divergent microorganisms.</title>
        <authorList>
            <person name="Diamond S."/>
            <person name="Andeer P.F."/>
            <person name="Li Z."/>
            <person name="Crits-Christoph A."/>
            <person name="Burstein D."/>
            <person name="Anantharaman K."/>
            <person name="Lane K.R."/>
            <person name="Thomas B.C."/>
            <person name="Pan C."/>
            <person name="Northen T.R."/>
            <person name="Banfield J.F."/>
        </authorList>
    </citation>
    <scope>NUCLEOTIDE SEQUENCE [LARGE SCALE GENOMIC DNA]</scope>
    <source>
        <strain evidence="10">WS_4</strain>
    </source>
</reference>
<organism evidence="10 11">
    <name type="scientific">Eiseniibacteriota bacterium</name>
    <dbReference type="NCBI Taxonomy" id="2212470"/>
    <lineage>
        <taxon>Bacteria</taxon>
        <taxon>Candidatus Eiseniibacteriota</taxon>
    </lineage>
</organism>
<comment type="function">
    <text evidence="7">Catalyzes the anti-1,4-elimination of the C-3 phosphate and the C-6 proR hydrogen from 5-enolpyruvylshikimate-3-phosphate (EPSP) to yield chorismate, which is the branch point compound that serves as the starting substrate for the three terminal pathways of aromatic amino acid biosynthesis. This reaction introduces a second double bond into the aromatic ring system.</text>
</comment>
<evidence type="ECO:0000256" key="2">
    <source>
        <dbReference type="ARBA" id="ARBA00008014"/>
    </source>
</evidence>
<evidence type="ECO:0000256" key="7">
    <source>
        <dbReference type="HAMAP-Rule" id="MF_00300"/>
    </source>
</evidence>
<dbReference type="GO" id="GO:0009073">
    <property type="term" value="P:aromatic amino acid family biosynthetic process"/>
    <property type="evidence" value="ECO:0007669"/>
    <property type="project" value="UniProtKB-KW"/>
</dbReference>
<dbReference type="AlphaFoldDB" id="A0A538SX13"/>
<evidence type="ECO:0000313" key="11">
    <source>
        <dbReference type="Proteomes" id="UP000319829"/>
    </source>
</evidence>
<dbReference type="UniPathway" id="UPA00053">
    <property type="reaction ID" value="UER00090"/>
</dbReference>
<dbReference type="InterPro" id="IPR020541">
    <property type="entry name" value="Chorismate_synthase_CS"/>
</dbReference>
<comment type="catalytic activity">
    <reaction evidence="7 8">
        <text>5-O-(1-carboxyvinyl)-3-phosphoshikimate = chorismate + phosphate</text>
        <dbReference type="Rhea" id="RHEA:21020"/>
        <dbReference type="ChEBI" id="CHEBI:29748"/>
        <dbReference type="ChEBI" id="CHEBI:43474"/>
        <dbReference type="ChEBI" id="CHEBI:57701"/>
        <dbReference type="EC" id="4.2.3.5"/>
    </reaction>
</comment>
<dbReference type="EMBL" id="VBOU01000014">
    <property type="protein sequence ID" value="TMQ55804.1"/>
    <property type="molecule type" value="Genomic_DNA"/>
</dbReference>
<evidence type="ECO:0000256" key="6">
    <source>
        <dbReference type="ARBA" id="ARBA00023239"/>
    </source>
</evidence>
<evidence type="ECO:0000256" key="5">
    <source>
        <dbReference type="ARBA" id="ARBA00023141"/>
    </source>
</evidence>
<dbReference type="InterPro" id="IPR035904">
    <property type="entry name" value="Chorismate_synth_AroC_sf"/>
</dbReference>
<gene>
    <name evidence="7 10" type="primary">aroC</name>
    <name evidence="10" type="ORF">E6K74_02225</name>
</gene>
<dbReference type="PROSITE" id="PS00788">
    <property type="entry name" value="CHORISMATE_SYNTHASE_2"/>
    <property type="match status" value="1"/>
</dbReference>
<comment type="caution">
    <text evidence="10">The sequence shown here is derived from an EMBL/GenBank/DDBJ whole genome shotgun (WGS) entry which is preliminary data.</text>
</comment>
<dbReference type="SUPFAM" id="SSF103263">
    <property type="entry name" value="Chorismate synthase, AroC"/>
    <property type="match status" value="1"/>
</dbReference>
<comment type="pathway">
    <text evidence="1 7 8">Metabolic intermediate biosynthesis; chorismate biosynthesis; chorismate from D-erythrose 4-phosphate and phosphoenolpyruvate: step 7/7.</text>
</comment>
<comment type="similarity">
    <text evidence="2 7 8">Belongs to the chorismate synthase family.</text>
</comment>
<name>A0A538SX13_UNCEI</name>
<dbReference type="Pfam" id="PF01264">
    <property type="entry name" value="Chorismate_synt"/>
    <property type="match status" value="1"/>
</dbReference>
<keyword evidence="6 7" id="KW-0456">Lyase</keyword>
<comment type="subunit">
    <text evidence="7">Homotetramer.</text>
</comment>
<dbReference type="NCBIfam" id="NF003793">
    <property type="entry name" value="PRK05382.1"/>
    <property type="match status" value="1"/>
</dbReference>
<dbReference type="GO" id="GO:0010181">
    <property type="term" value="F:FMN binding"/>
    <property type="evidence" value="ECO:0007669"/>
    <property type="project" value="TreeGrafter"/>
</dbReference>
<keyword evidence="7" id="KW-0521">NADP</keyword>
<dbReference type="GO" id="GO:0005829">
    <property type="term" value="C:cytosol"/>
    <property type="evidence" value="ECO:0007669"/>
    <property type="project" value="TreeGrafter"/>
</dbReference>
<dbReference type="PANTHER" id="PTHR21085">
    <property type="entry name" value="CHORISMATE SYNTHASE"/>
    <property type="match status" value="1"/>
</dbReference>
<protein>
    <recommendedName>
        <fullName evidence="3 7">Chorismate synthase</fullName>
        <shortName evidence="7">CS</shortName>
        <ecNumber evidence="3 7">4.2.3.5</ecNumber>
    </recommendedName>
    <alternativeName>
        <fullName evidence="7">5-enolpyruvylshikimate-3-phosphate phospholyase</fullName>
    </alternativeName>
</protein>
<dbReference type="Gene3D" id="3.60.150.10">
    <property type="entry name" value="Chorismate synthase AroC"/>
    <property type="match status" value="1"/>
</dbReference>
<dbReference type="PROSITE" id="PS00787">
    <property type="entry name" value="CHORISMATE_SYNTHASE_1"/>
    <property type="match status" value="1"/>
</dbReference>
<dbReference type="PROSITE" id="PS00789">
    <property type="entry name" value="CHORISMATE_SYNTHASE_3"/>
    <property type="match status" value="1"/>
</dbReference>
<keyword evidence="7" id="KW-0288">FMN</keyword>
<feature type="binding site" evidence="7">
    <location>
        <position position="317"/>
    </location>
    <ligand>
        <name>FMN</name>
        <dbReference type="ChEBI" id="CHEBI:58210"/>
    </ligand>
</feature>
<feature type="region of interest" description="Disordered" evidence="9">
    <location>
        <begin position="1"/>
        <end position="37"/>
    </location>
</feature>
<feature type="binding site" evidence="7">
    <location>
        <position position="358"/>
    </location>
    <ligand>
        <name>FMN</name>
        <dbReference type="ChEBI" id="CHEBI:58210"/>
    </ligand>
</feature>
<evidence type="ECO:0000256" key="1">
    <source>
        <dbReference type="ARBA" id="ARBA00005044"/>
    </source>
</evidence>
<dbReference type="Proteomes" id="UP000319829">
    <property type="component" value="Unassembled WGS sequence"/>
</dbReference>
<evidence type="ECO:0000256" key="8">
    <source>
        <dbReference type="RuleBase" id="RU000605"/>
    </source>
</evidence>
<proteinExistence type="inferred from homology"/>
<keyword evidence="5 7" id="KW-0057">Aromatic amino acid biosynthesis</keyword>
<keyword evidence="7" id="KW-0285">Flavoprotein</keyword>
<dbReference type="PANTHER" id="PTHR21085:SF0">
    <property type="entry name" value="CHORISMATE SYNTHASE"/>
    <property type="match status" value="1"/>
</dbReference>
<evidence type="ECO:0000256" key="4">
    <source>
        <dbReference type="ARBA" id="ARBA00022605"/>
    </source>
</evidence>
<comment type="caution">
    <text evidence="7">Lacks conserved residue(s) required for the propagation of feature annotation.</text>
</comment>
<dbReference type="HAMAP" id="MF_00300">
    <property type="entry name" value="Chorismate_synth"/>
    <property type="match status" value="1"/>
</dbReference>
<dbReference type="PIRSF" id="PIRSF001456">
    <property type="entry name" value="Chorismate_synth"/>
    <property type="match status" value="1"/>
</dbReference>
<dbReference type="GO" id="GO:0004107">
    <property type="term" value="F:chorismate synthase activity"/>
    <property type="evidence" value="ECO:0007669"/>
    <property type="project" value="UniProtKB-UniRule"/>
</dbReference>
<dbReference type="EC" id="4.2.3.5" evidence="3 7"/>
<dbReference type="NCBIfam" id="TIGR00033">
    <property type="entry name" value="aroC"/>
    <property type="match status" value="1"/>
</dbReference>
<evidence type="ECO:0000256" key="9">
    <source>
        <dbReference type="SAM" id="MobiDB-lite"/>
    </source>
</evidence>
<dbReference type="GO" id="GO:0008652">
    <property type="term" value="P:amino acid biosynthetic process"/>
    <property type="evidence" value="ECO:0007669"/>
    <property type="project" value="UniProtKB-KW"/>
</dbReference>
<evidence type="ECO:0000256" key="3">
    <source>
        <dbReference type="ARBA" id="ARBA00013036"/>
    </source>
</evidence>
<feature type="binding site" evidence="7">
    <location>
        <begin position="332"/>
        <end position="336"/>
    </location>
    <ligand>
        <name>FMN</name>
        <dbReference type="ChEBI" id="CHEBI:58210"/>
    </ligand>
</feature>
<sequence length="398" mass="41931">MALEPRAHGAATSSVAGSHVQGGRQDDPCRVQASGQEAPLQVSSTFGKLLTITTFGESHGPAVGVILDGCPPGIAVTAELVQRDLDRRRPGQSAVTTQRKEPDLVEILSGVFEGVTTGATIALVVRSVDARSQDYSNLKDVFRPGHADYTYWQKYGVRDHRGSGRSSGRETVGRVAAGAIARAVLEGVGARVQAYTVQVGDLVAGARELEFAEQNVVRCPDRAMAPRMEAAILKSREAGDSLGGVVEIMATGVPAGLGDPVMDKLDASLAWGLMSIGAVKGFEIGEGFAAAKMRGSEMNDRMTAAGFATNYAGGILGGISTGEPIVARIAVKPPSSIAIPQKTVDVHGEEREFAIQGRHDPCLCPRVVPVAEAMTCLTLADALLRQRAIESWRPRVRV</sequence>
<accession>A0A538SX13</accession>
<dbReference type="CDD" id="cd07304">
    <property type="entry name" value="Chorismate_synthase"/>
    <property type="match status" value="1"/>
</dbReference>
<comment type="cofactor">
    <cofactor evidence="7 8">
        <name>FMNH2</name>
        <dbReference type="ChEBI" id="CHEBI:57618"/>
    </cofactor>
    <text evidence="7 8">Reduced FMN (FMNH(2)).</text>
</comment>
<feature type="binding site" evidence="7">
    <location>
        <begin position="165"/>
        <end position="167"/>
    </location>
    <ligand>
        <name>FMN</name>
        <dbReference type="ChEBI" id="CHEBI:58210"/>
    </ligand>
</feature>
<keyword evidence="4 7" id="KW-0028">Amino-acid biosynthesis</keyword>
<keyword evidence="7" id="KW-0274">FAD</keyword>
<dbReference type="InterPro" id="IPR000453">
    <property type="entry name" value="Chorismate_synth"/>
</dbReference>
<evidence type="ECO:0000313" key="10">
    <source>
        <dbReference type="EMBL" id="TMQ55804.1"/>
    </source>
</evidence>
<feature type="binding site" evidence="7">
    <location>
        <position position="88"/>
    </location>
    <ligand>
        <name>NADP(+)</name>
        <dbReference type="ChEBI" id="CHEBI:58349"/>
    </ligand>
</feature>